<dbReference type="Proteomes" id="UP001056035">
    <property type="component" value="Chromosome"/>
</dbReference>
<dbReference type="Gene3D" id="1.10.630.10">
    <property type="entry name" value="Cytochrome P450"/>
    <property type="match status" value="1"/>
</dbReference>
<name>A0ABY5DQX5_9ACTN</name>
<keyword evidence="3" id="KW-1185">Reference proteome</keyword>
<accession>A0ABY5DQX5</accession>
<dbReference type="PANTHER" id="PTHR46696">
    <property type="entry name" value="P450, PUTATIVE (EUROFUNG)-RELATED"/>
    <property type="match status" value="1"/>
</dbReference>
<comment type="similarity">
    <text evidence="1">Belongs to the cytochrome P450 family.</text>
</comment>
<dbReference type="PRINTS" id="PR00359">
    <property type="entry name" value="BP450"/>
</dbReference>
<gene>
    <name evidence="2" type="ORF">NBH00_20155</name>
</gene>
<dbReference type="RefSeq" id="WP_254570368.1">
    <property type="nucleotide sequence ID" value="NZ_CP098502.1"/>
</dbReference>
<dbReference type="EMBL" id="CP098502">
    <property type="protein sequence ID" value="UTI63643.1"/>
    <property type="molecule type" value="Genomic_DNA"/>
</dbReference>
<dbReference type="SUPFAM" id="SSF48264">
    <property type="entry name" value="Cytochrome P450"/>
    <property type="match status" value="1"/>
</dbReference>
<dbReference type="InterPro" id="IPR036396">
    <property type="entry name" value="Cyt_P450_sf"/>
</dbReference>
<sequence>MSTPTATRPSLEGSRYDISARSFWEQDFWARNEVFSEFRRDCPVSWHRPYESTLLPPDEDTPGFWSVWKYDDIKYVSRNAKLFDSGRGMLMEDFPEVVAQASQSFLCMDDPEHAQLRAIVSQAFTPRRMRKIEDWIRQEVVSAVDDVIELGEANVSEALAKQIPGRIFADFFGLEGDADRRMVMDAAEAMLAWDDPTIAQGRDALEVYGEESMKLLDLCYELIDERRTKPGEDLLSWCVQAEVDGRKLEDWEIGAFFTLLAAAGNDTTRHSIAHALQLFTVHEDQRELLLGDLDGRLDGAVEEILRYVGPVQQFRRNATEDTEIRGQQIRKDDKVVIWYCSGSYDEDVFTDPTKFDITRTDNKHLGFGGGGPHFCLGSALGRMMVKYALHEVYTRMPDLRTGEPEYQVNNFIHGVHHLGATWTPGPKTGTSA</sequence>
<evidence type="ECO:0000256" key="1">
    <source>
        <dbReference type="ARBA" id="ARBA00010617"/>
    </source>
</evidence>
<evidence type="ECO:0000313" key="2">
    <source>
        <dbReference type="EMBL" id="UTI63643.1"/>
    </source>
</evidence>
<dbReference type="Pfam" id="PF00067">
    <property type="entry name" value="p450"/>
    <property type="match status" value="1"/>
</dbReference>
<evidence type="ECO:0000313" key="3">
    <source>
        <dbReference type="Proteomes" id="UP001056035"/>
    </source>
</evidence>
<dbReference type="InterPro" id="IPR001128">
    <property type="entry name" value="Cyt_P450"/>
</dbReference>
<reference evidence="2 3" key="1">
    <citation type="submission" date="2022-06" db="EMBL/GenBank/DDBJ databases">
        <title>Paraconexibacter antarcticus.</title>
        <authorList>
            <person name="Kim C.S."/>
        </authorList>
    </citation>
    <scope>NUCLEOTIDE SEQUENCE [LARGE SCALE GENOMIC DNA]</scope>
    <source>
        <strain evidence="2 3">02-257</strain>
    </source>
</reference>
<dbReference type="CDD" id="cd11033">
    <property type="entry name" value="CYP142-like"/>
    <property type="match status" value="1"/>
</dbReference>
<protein>
    <submittedName>
        <fullName evidence="2">Cytochrome P450</fullName>
    </submittedName>
</protein>
<dbReference type="PANTHER" id="PTHR46696:SF4">
    <property type="entry name" value="BIOTIN BIOSYNTHESIS CYTOCHROME P450"/>
    <property type="match status" value="1"/>
</dbReference>
<dbReference type="InterPro" id="IPR002397">
    <property type="entry name" value="Cyt_P450_B"/>
</dbReference>
<organism evidence="2 3">
    <name type="scientific">Paraconexibacter antarcticus</name>
    <dbReference type="NCBI Taxonomy" id="2949664"/>
    <lineage>
        <taxon>Bacteria</taxon>
        <taxon>Bacillati</taxon>
        <taxon>Actinomycetota</taxon>
        <taxon>Thermoleophilia</taxon>
        <taxon>Solirubrobacterales</taxon>
        <taxon>Paraconexibacteraceae</taxon>
        <taxon>Paraconexibacter</taxon>
    </lineage>
</organism>
<proteinExistence type="inferred from homology"/>